<protein>
    <submittedName>
        <fullName evidence="1">Uncharacterized protein</fullName>
    </submittedName>
</protein>
<feature type="non-terminal residue" evidence="1">
    <location>
        <position position="104"/>
    </location>
</feature>
<organism evidence="1 2">
    <name type="scientific">Nicotiana attenuata</name>
    <name type="common">Coyote tobacco</name>
    <dbReference type="NCBI Taxonomy" id="49451"/>
    <lineage>
        <taxon>Eukaryota</taxon>
        <taxon>Viridiplantae</taxon>
        <taxon>Streptophyta</taxon>
        <taxon>Embryophyta</taxon>
        <taxon>Tracheophyta</taxon>
        <taxon>Spermatophyta</taxon>
        <taxon>Magnoliopsida</taxon>
        <taxon>eudicotyledons</taxon>
        <taxon>Gunneridae</taxon>
        <taxon>Pentapetalae</taxon>
        <taxon>asterids</taxon>
        <taxon>lamiids</taxon>
        <taxon>Solanales</taxon>
        <taxon>Solanaceae</taxon>
        <taxon>Nicotianoideae</taxon>
        <taxon>Nicotianeae</taxon>
        <taxon>Nicotiana</taxon>
    </lineage>
</organism>
<comment type="caution">
    <text evidence="1">The sequence shown here is derived from an EMBL/GenBank/DDBJ whole genome shotgun (WGS) entry which is preliminary data.</text>
</comment>
<dbReference type="EMBL" id="MJEQ01037192">
    <property type="protein sequence ID" value="OIS97955.1"/>
    <property type="molecule type" value="Genomic_DNA"/>
</dbReference>
<gene>
    <name evidence="1" type="ORF">A4A49_62438</name>
</gene>
<reference evidence="1" key="1">
    <citation type="submission" date="2016-11" db="EMBL/GenBank/DDBJ databases">
        <title>The genome of Nicotiana attenuata.</title>
        <authorList>
            <person name="Xu S."/>
            <person name="Brockmoeller T."/>
            <person name="Gaquerel E."/>
            <person name="Navarro A."/>
            <person name="Kuhl H."/>
            <person name="Gase K."/>
            <person name="Ling Z."/>
            <person name="Zhou W."/>
            <person name="Kreitzer C."/>
            <person name="Stanke M."/>
            <person name="Tang H."/>
            <person name="Lyons E."/>
            <person name="Pandey P."/>
            <person name="Pandey S.P."/>
            <person name="Timmermann B."/>
            <person name="Baldwin I.T."/>
        </authorList>
    </citation>
    <scope>NUCLEOTIDE SEQUENCE [LARGE SCALE GENOMIC DNA]</scope>
    <source>
        <strain evidence="1">UT</strain>
    </source>
</reference>
<evidence type="ECO:0000313" key="2">
    <source>
        <dbReference type="Proteomes" id="UP000187609"/>
    </source>
</evidence>
<sequence>MQVVNGPVGIGIPLLRHNFREANLVAHILAKDSTKLRNMNKTIIHHAPTPMVEAAMKDDAIGKSYLRSISEESCIKLASMGNINAVNSSSSFVTSLSFDPNGMA</sequence>
<dbReference type="Gramene" id="OIS97955">
    <property type="protein sequence ID" value="OIS97955"/>
    <property type="gene ID" value="A4A49_62438"/>
</dbReference>
<dbReference type="Proteomes" id="UP000187609">
    <property type="component" value="Unassembled WGS sequence"/>
</dbReference>
<dbReference type="AlphaFoldDB" id="A0A1J6I0B4"/>
<accession>A0A1J6I0B4</accession>
<name>A0A1J6I0B4_NICAT</name>
<evidence type="ECO:0000313" key="1">
    <source>
        <dbReference type="EMBL" id="OIS97955.1"/>
    </source>
</evidence>
<keyword evidence="2" id="KW-1185">Reference proteome</keyword>
<proteinExistence type="predicted"/>